<dbReference type="EMBL" id="JBHTNZ010000126">
    <property type="protein sequence ID" value="MFD1464289.1"/>
    <property type="molecule type" value="Genomic_DNA"/>
</dbReference>
<dbReference type="Proteomes" id="UP001597340">
    <property type="component" value="Unassembled WGS sequence"/>
</dbReference>
<evidence type="ECO:0000313" key="1">
    <source>
        <dbReference type="EMBL" id="MFD1464289.1"/>
    </source>
</evidence>
<protein>
    <submittedName>
        <fullName evidence="1">Uncharacterized protein</fullName>
    </submittedName>
</protein>
<organism evidence="1 2">
    <name type="scientific">Paenibacillus farraposensis</name>
    <dbReference type="NCBI Taxonomy" id="2807095"/>
    <lineage>
        <taxon>Bacteria</taxon>
        <taxon>Bacillati</taxon>
        <taxon>Bacillota</taxon>
        <taxon>Bacilli</taxon>
        <taxon>Bacillales</taxon>
        <taxon>Paenibacillaceae</taxon>
        <taxon>Paenibacillus</taxon>
    </lineage>
</organism>
<sequence length="75" mass="8724">MDKEAKARKSMKILPTVKAEVEKVQKEWGFKTEGHALAYLLVVYKDQKGKNITIEDHQRYLKESVQLMWGASEDE</sequence>
<keyword evidence="2" id="KW-1185">Reference proteome</keyword>
<evidence type="ECO:0000313" key="2">
    <source>
        <dbReference type="Proteomes" id="UP001597340"/>
    </source>
</evidence>
<accession>A0ABW4DI34</accession>
<proteinExistence type="predicted"/>
<comment type="caution">
    <text evidence="1">The sequence shown here is derived from an EMBL/GenBank/DDBJ whole genome shotgun (WGS) entry which is preliminary data.</text>
</comment>
<dbReference type="RefSeq" id="WP_229522555.1">
    <property type="nucleotide sequence ID" value="NZ_JAFFQR010000001.1"/>
</dbReference>
<reference evidence="2" key="1">
    <citation type="journal article" date="2019" name="Int. J. Syst. Evol. Microbiol.">
        <title>The Global Catalogue of Microorganisms (GCM) 10K type strain sequencing project: providing services to taxonomists for standard genome sequencing and annotation.</title>
        <authorList>
            <consortium name="The Broad Institute Genomics Platform"/>
            <consortium name="The Broad Institute Genome Sequencing Center for Infectious Disease"/>
            <person name="Wu L."/>
            <person name="Ma J."/>
        </authorList>
    </citation>
    <scope>NUCLEOTIDE SEQUENCE [LARGE SCALE GENOMIC DNA]</scope>
    <source>
        <strain evidence="2">CCM 9147</strain>
    </source>
</reference>
<name>A0ABW4DI34_9BACL</name>
<gene>
    <name evidence="1" type="ORF">ACFQ5D_23935</name>
</gene>